<organism evidence="2 3">
    <name type="scientific">Terrimesophilobacter mesophilus</name>
    <dbReference type="NCBI Taxonomy" id="433647"/>
    <lineage>
        <taxon>Bacteria</taxon>
        <taxon>Bacillati</taxon>
        <taxon>Actinomycetota</taxon>
        <taxon>Actinomycetes</taxon>
        <taxon>Micrococcales</taxon>
        <taxon>Microbacteriaceae</taxon>
        <taxon>Terrimesophilobacter</taxon>
    </lineage>
</organism>
<dbReference type="Gene3D" id="3.60.15.10">
    <property type="entry name" value="Ribonuclease Z/Hydroxyacylglutathione hydrolase-like"/>
    <property type="match status" value="1"/>
</dbReference>
<evidence type="ECO:0000313" key="3">
    <source>
        <dbReference type="Proteomes" id="UP000298488"/>
    </source>
</evidence>
<dbReference type="AlphaFoldDB" id="A0A4R8V8D7"/>
<dbReference type="GO" id="GO:0016787">
    <property type="term" value="F:hydrolase activity"/>
    <property type="evidence" value="ECO:0007669"/>
    <property type="project" value="UniProtKB-KW"/>
</dbReference>
<proteinExistence type="predicted"/>
<keyword evidence="2" id="KW-0378">Hydrolase</keyword>
<evidence type="ECO:0000313" key="2">
    <source>
        <dbReference type="EMBL" id="TFB79384.1"/>
    </source>
</evidence>
<dbReference type="OrthoDB" id="3190691at2"/>
<dbReference type="InterPro" id="IPR036866">
    <property type="entry name" value="RibonucZ/Hydroxyglut_hydro"/>
</dbReference>
<protein>
    <submittedName>
        <fullName evidence="2">MBL fold metallo-hydrolase</fullName>
    </submittedName>
</protein>
<dbReference type="Pfam" id="PF13483">
    <property type="entry name" value="Lactamase_B_3"/>
    <property type="match status" value="1"/>
</dbReference>
<gene>
    <name evidence="2" type="ORF">E3N84_04545</name>
</gene>
<comment type="caution">
    <text evidence="2">The sequence shown here is derived from an EMBL/GenBank/DDBJ whole genome shotgun (WGS) entry which is preliminary data.</text>
</comment>
<dbReference type="SUPFAM" id="SSF56281">
    <property type="entry name" value="Metallo-hydrolase/oxidoreductase"/>
    <property type="match status" value="1"/>
</dbReference>
<dbReference type="SMART" id="SM00849">
    <property type="entry name" value="Lactamase_B"/>
    <property type="match status" value="1"/>
</dbReference>
<evidence type="ECO:0000259" key="1">
    <source>
        <dbReference type="SMART" id="SM00849"/>
    </source>
</evidence>
<dbReference type="InterPro" id="IPR001279">
    <property type="entry name" value="Metallo-B-lactamas"/>
</dbReference>
<dbReference type="EMBL" id="SOFI01000003">
    <property type="protein sequence ID" value="TFB79384.1"/>
    <property type="molecule type" value="Genomic_DNA"/>
</dbReference>
<name>A0A4R8V8D7_9MICO</name>
<dbReference type="PANTHER" id="PTHR43546">
    <property type="entry name" value="UPF0173 METAL-DEPENDENT HYDROLASE MJ1163-RELATED"/>
    <property type="match status" value="1"/>
</dbReference>
<dbReference type="PANTHER" id="PTHR43546:SF3">
    <property type="entry name" value="UPF0173 METAL-DEPENDENT HYDROLASE MJ1163"/>
    <property type="match status" value="1"/>
</dbReference>
<dbReference type="RefSeq" id="WP_104095258.1">
    <property type="nucleotide sequence ID" value="NZ_JACHBP010000001.1"/>
</dbReference>
<dbReference type="Proteomes" id="UP000298488">
    <property type="component" value="Unassembled WGS sequence"/>
</dbReference>
<dbReference type="InterPro" id="IPR050114">
    <property type="entry name" value="UPF0173_UPF0282_UlaG_hydrolase"/>
</dbReference>
<sequence length="212" mass="22576">MKVTKQEHSCLIIESAGKTLIVDPGSFTTLLVGMSDVVAIVITHEHQDHWTADQLERILDRNPDARIFGPAGVAAAASGFAVDVVKGGDTVQIEPFTLRFFGGRHAVIHSSIPVVDNVGVLIDDELYYAGDSFTIPEGVEVPTLAVPAGAPWLKIGEVMDYVTAVAPRRSFPVHEMVLSVAGKAMSNARIQAATEVGGGEFFPLEPGESIDL</sequence>
<reference evidence="2 3" key="1">
    <citation type="submission" date="2019-03" db="EMBL/GenBank/DDBJ databases">
        <title>Genomics of glacier-inhabiting Cryobacterium strains.</title>
        <authorList>
            <person name="Liu Q."/>
            <person name="Xin Y.-H."/>
        </authorList>
    </citation>
    <scope>NUCLEOTIDE SEQUENCE [LARGE SCALE GENOMIC DNA]</scope>
    <source>
        <strain evidence="2 3">CGMCC 1.10440</strain>
    </source>
</reference>
<feature type="domain" description="Metallo-beta-lactamase" evidence="1">
    <location>
        <begin position="7"/>
        <end position="174"/>
    </location>
</feature>
<accession>A0A4R8V8D7</accession>
<keyword evidence="3" id="KW-1185">Reference proteome</keyword>